<dbReference type="AlphaFoldDB" id="A0A6J5F729"/>
<name>A0A6J5F729_9BURK</name>
<proteinExistence type="predicted"/>
<accession>A0A6J5F729</accession>
<reference evidence="1 2" key="1">
    <citation type="submission" date="2020-04" db="EMBL/GenBank/DDBJ databases">
        <authorList>
            <person name="De Canck E."/>
        </authorList>
    </citation>
    <scope>NUCLEOTIDE SEQUENCE [LARGE SCALE GENOMIC DNA]</scope>
    <source>
        <strain evidence="1 2">LMG 29542</strain>
    </source>
</reference>
<dbReference type="EMBL" id="CADIKH010000105">
    <property type="protein sequence ID" value="CAB3774284.1"/>
    <property type="molecule type" value="Genomic_DNA"/>
</dbReference>
<sequence>MSVLPAPIDSGRPLTAAQFQQLADVPAEAG</sequence>
<evidence type="ECO:0000313" key="2">
    <source>
        <dbReference type="Proteomes" id="UP000494363"/>
    </source>
</evidence>
<keyword evidence="2" id="KW-1185">Reference proteome</keyword>
<protein>
    <submittedName>
        <fullName evidence="1">Uncharacterized protein</fullName>
    </submittedName>
</protein>
<evidence type="ECO:0000313" key="1">
    <source>
        <dbReference type="EMBL" id="CAB3774284.1"/>
    </source>
</evidence>
<gene>
    <name evidence="1" type="ORF">LMG29542_07692</name>
</gene>
<organism evidence="1 2">
    <name type="scientific">Paraburkholderia humisilvae</name>
    <dbReference type="NCBI Taxonomy" id="627669"/>
    <lineage>
        <taxon>Bacteria</taxon>
        <taxon>Pseudomonadati</taxon>
        <taxon>Pseudomonadota</taxon>
        <taxon>Betaproteobacteria</taxon>
        <taxon>Burkholderiales</taxon>
        <taxon>Burkholderiaceae</taxon>
        <taxon>Paraburkholderia</taxon>
    </lineage>
</organism>
<dbReference type="Proteomes" id="UP000494363">
    <property type="component" value="Unassembled WGS sequence"/>
</dbReference>